<feature type="region of interest" description="Disordered" evidence="5">
    <location>
        <begin position="244"/>
        <end position="268"/>
    </location>
</feature>
<dbReference type="CDD" id="cd17535">
    <property type="entry name" value="REC_NarL-like"/>
    <property type="match status" value="1"/>
</dbReference>
<proteinExistence type="predicted"/>
<dbReference type="InterPro" id="IPR001789">
    <property type="entry name" value="Sig_transdc_resp-reg_receiver"/>
</dbReference>
<organism evidence="8 9">
    <name type="scientific">Paractinoplanes brasiliensis</name>
    <dbReference type="NCBI Taxonomy" id="52695"/>
    <lineage>
        <taxon>Bacteria</taxon>
        <taxon>Bacillati</taxon>
        <taxon>Actinomycetota</taxon>
        <taxon>Actinomycetes</taxon>
        <taxon>Micromonosporales</taxon>
        <taxon>Micromonosporaceae</taxon>
        <taxon>Paractinoplanes</taxon>
    </lineage>
</organism>
<dbReference type="EMBL" id="SNWR01000002">
    <property type="protein sequence ID" value="TDO31243.1"/>
    <property type="molecule type" value="Genomic_DNA"/>
</dbReference>
<dbReference type="PANTHER" id="PTHR43214">
    <property type="entry name" value="TWO-COMPONENT RESPONSE REGULATOR"/>
    <property type="match status" value="1"/>
</dbReference>
<dbReference type="PROSITE" id="PS50110">
    <property type="entry name" value="RESPONSE_REGULATORY"/>
    <property type="match status" value="1"/>
</dbReference>
<sequence>MDVRMPRIDGIQATRLLLEHLADPPRVLVLTTFENDEYVYEALAAGASGFLLKRARPERIAEAVRMVARAALRGRFAVTGTRRARWTSPESAATWGRRATYVAAAIPVLYALTRFAWALGIPLGLPAEAVDDLHDTGAAWAGVGLATFAVVGAILTLGLVQRWGEVFPRWVPALAGRKVPIRLATVPATLVAIFVMSASVGFLTDPIFWDKLTTDTAAVAPMLTWPVWSVALAAATLAYHLRRSPTSGRGTPDSRPMSAEAQGPGGIS</sequence>
<feature type="domain" description="Response regulatory" evidence="7">
    <location>
        <begin position="1"/>
        <end position="68"/>
    </location>
</feature>
<evidence type="ECO:0000259" key="7">
    <source>
        <dbReference type="PROSITE" id="PS50110"/>
    </source>
</evidence>
<feature type="transmembrane region" description="Helical" evidence="6">
    <location>
        <begin position="181"/>
        <end position="203"/>
    </location>
</feature>
<keyword evidence="6" id="KW-1133">Transmembrane helix</keyword>
<evidence type="ECO:0000313" key="8">
    <source>
        <dbReference type="EMBL" id="TDO31243.1"/>
    </source>
</evidence>
<keyword evidence="1" id="KW-0805">Transcription regulation</keyword>
<keyword evidence="9" id="KW-1185">Reference proteome</keyword>
<dbReference type="GO" id="GO:0003677">
    <property type="term" value="F:DNA binding"/>
    <property type="evidence" value="ECO:0007669"/>
    <property type="project" value="UniProtKB-KW"/>
</dbReference>
<dbReference type="Pfam" id="PF00072">
    <property type="entry name" value="Response_reg"/>
    <property type="match status" value="1"/>
</dbReference>
<comment type="caution">
    <text evidence="8">The sequence shown here is derived from an EMBL/GenBank/DDBJ whole genome shotgun (WGS) entry which is preliminary data.</text>
</comment>
<accession>A0A4R6J6V7</accession>
<dbReference type="GO" id="GO:0000160">
    <property type="term" value="P:phosphorelay signal transduction system"/>
    <property type="evidence" value="ECO:0007669"/>
    <property type="project" value="InterPro"/>
</dbReference>
<evidence type="ECO:0000256" key="6">
    <source>
        <dbReference type="SAM" id="Phobius"/>
    </source>
</evidence>
<dbReference type="PANTHER" id="PTHR43214:SF24">
    <property type="entry name" value="TRANSCRIPTIONAL REGULATORY PROTEIN NARL-RELATED"/>
    <property type="match status" value="1"/>
</dbReference>
<evidence type="ECO:0000256" key="4">
    <source>
        <dbReference type="PROSITE-ProRule" id="PRU00169"/>
    </source>
</evidence>
<feature type="transmembrane region" description="Helical" evidence="6">
    <location>
        <begin position="137"/>
        <end position="160"/>
    </location>
</feature>
<keyword evidence="4" id="KW-0597">Phosphoprotein</keyword>
<reference evidence="8 9" key="1">
    <citation type="submission" date="2019-03" db="EMBL/GenBank/DDBJ databases">
        <title>Sequencing the genomes of 1000 actinobacteria strains.</title>
        <authorList>
            <person name="Klenk H.-P."/>
        </authorList>
    </citation>
    <scope>NUCLEOTIDE SEQUENCE [LARGE SCALE GENOMIC DNA]</scope>
    <source>
        <strain evidence="8 9">DSM 43805</strain>
    </source>
</reference>
<dbReference type="AlphaFoldDB" id="A0A4R6J6V7"/>
<protein>
    <submittedName>
        <fullName evidence="8">Response regulator receiver domain-containing protein</fullName>
    </submittedName>
</protein>
<name>A0A4R6J6V7_9ACTN</name>
<evidence type="ECO:0000256" key="3">
    <source>
        <dbReference type="ARBA" id="ARBA00023163"/>
    </source>
</evidence>
<dbReference type="InterPro" id="IPR011006">
    <property type="entry name" value="CheY-like_superfamily"/>
</dbReference>
<evidence type="ECO:0000256" key="5">
    <source>
        <dbReference type="SAM" id="MobiDB-lite"/>
    </source>
</evidence>
<feature type="transmembrane region" description="Helical" evidence="6">
    <location>
        <begin position="101"/>
        <end position="125"/>
    </location>
</feature>
<keyword evidence="3" id="KW-0804">Transcription</keyword>
<dbReference type="SUPFAM" id="SSF52172">
    <property type="entry name" value="CheY-like"/>
    <property type="match status" value="1"/>
</dbReference>
<dbReference type="InterPro" id="IPR058245">
    <property type="entry name" value="NreC/VraR/RcsB-like_REC"/>
</dbReference>
<evidence type="ECO:0000313" key="9">
    <source>
        <dbReference type="Proteomes" id="UP000294901"/>
    </source>
</evidence>
<keyword evidence="6" id="KW-0812">Transmembrane</keyword>
<dbReference type="Proteomes" id="UP000294901">
    <property type="component" value="Unassembled WGS sequence"/>
</dbReference>
<evidence type="ECO:0000256" key="2">
    <source>
        <dbReference type="ARBA" id="ARBA00023125"/>
    </source>
</evidence>
<keyword evidence="2" id="KW-0238">DNA-binding</keyword>
<gene>
    <name evidence="8" type="ORF">C8E87_6656</name>
</gene>
<dbReference type="InterPro" id="IPR039420">
    <property type="entry name" value="WalR-like"/>
</dbReference>
<keyword evidence="6" id="KW-0472">Membrane</keyword>
<feature type="transmembrane region" description="Helical" evidence="6">
    <location>
        <begin position="223"/>
        <end position="241"/>
    </location>
</feature>
<evidence type="ECO:0000256" key="1">
    <source>
        <dbReference type="ARBA" id="ARBA00023015"/>
    </source>
</evidence>
<feature type="modified residue" description="4-aspartylphosphate" evidence="4">
    <location>
        <position position="2"/>
    </location>
</feature>
<dbReference type="Gene3D" id="3.40.50.2300">
    <property type="match status" value="1"/>
</dbReference>